<dbReference type="AlphaFoldDB" id="A0A060L1E8"/>
<reference evidence="4" key="2">
    <citation type="journal article" date="2014" name="Extremophiles">
        <title>The ice-binding proteins of a snow alga, Chloromonas brevispina: probable acquisition by horizontal gene transfer.</title>
        <authorList>
            <person name="Raymond J.A."/>
        </authorList>
    </citation>
    <scope>NUCLEOTIDE SEQUENCE</scope>
</reference>
<dbReference type="InterPro" id="IPR021884">
    <property type="entry name" value="Ice-bd_prot"/>
</dbReference>
<organism evidence="4">
    <name type="scientific">Chloromonas brevispina</name>
    <dbReference type="NCBI Taxonomy" id="201318"/>
    <lineage>
        <taxon>Eukaryota</taxon>
        <taxon>Viridiplantae</taxon>
        <taxon>Chlorophyta</taxon>
        <taxon>core chlorophytes</taxon>
        <taxon>Chlorophyceae</taxon>
        <taxon>CS clade</taxon>
        <taxon>Chlamydomonadales</taxon>
        <taxon>Chlamydomonadaceae</taxon>
        <taxon>Chloromonadinia</taxon>
        <taxon>Chloromonas</taxon>
    </lineage>
</organism>
<evidence type="ECO:0000256" key="1">
    <source>
        <dbReference type="ARBA" id="ARBA00005445"/>
    </source>
</evidence>
<feature type="signal peptide" evidence="3">
    <location>
        <begin position="1"/>
        <end position="22"/>
    </location>
</feature>
<reference evidence="4" key="1">
    <citation type="submission" date="2013-09" db="EMBL/GenBank/DDBJ databases">
        <authorList>
            <person name="Raymond J."/>
        </authorList>
    </citation>
    <scope>NUCLEOTIDE SEQUENCE</scope>
</reference>
<evidence type="ECO:0000313" key="4">
    <source>
        <dbReference type="EMBL" id="AIC65761.1"/>
    </source>
</evidence>
<name>A0A060L1E8_9CHLO</name>
<comment type="similarity">
    <text evidence="1">Belongs to the ice-binding protein family.</text>
</comment>
<evidence type="ECO:0000256" key="3">
    <source>
        <dbReference type="SAM" id="SignalP"/>
    </source>
</evidence>
<protein>
    <submittedName>
        <fullName evidence="4">Ice-binding protein 1</fullName>
    </submittedName>
</protein>
<accession>A0A060L1E8</accession>
<evidence type="ECO:0000256" key="2">
    <source>
        <dbReference type="ARBA" id="ARBA00022729"/>
    </source>
</evidence>
<proteinExistence type="inferred from homology"/>
<sequence>MSPSMIVVVCALLALTSPLVSATRHTLSTRQLTSCNPGCTNMLSTASNFGVLAYSTITNTGFTVVTGSLALSPGSQIVGFPPGVSTGTTHISDAPTVGAQSDARIGYNALVAMAYNASSDLSGTDLGGLTLTAGKYFFAKAAQLTGNLTLDAQGNPSAVFVIQTGTTFVTSVASNVILANGAQPCNVYYAVSAQGRLGLGRTGLGRAEHD</sequence>
<feature type="chain" id="PRO_5001583873" evidence="3">
    <location>
        <begin position="23"/>
        <end position="210"/>
    </location>
</feature>
<dbReference type="EMBL" id="KF683599">
    <property type="protein sequence ID" value="AIC65761.1"/>
    <property type="molecule type" value="Genomic_DNA"/>
</dbReference>
<dbReference type="Pfam" id="PF11999">
    <property type="entry name" value="Ice_binding"/>
    <property type="match status" value="1"/>
</dbReference>
<keyword evidence="2 3" id="KW-0732">Signal</keyword>